<dbReference type="EMBL" id="SJPS01000004">
    <property type="protein sequence ID" value="TWU25684.1"/>
    <property type="molecule type" value="Genomic_DNA"/>
</dbReference>
<organism evidence="2 3">
    <name type="scientific">Bythopirellula polymerisocia</name>
    <dbReference type="NCBI Taxonomy" id="2528003"/>
    <lineage>
        <taxon>Bacteria</taxon>
        <taxon>Pseudomonadati</taxon>
        <taxon>Planctomycetota</taxon>
        <taxon>Planctomycetia</taxon>
        <taxon>Pirellulales</taxon>
        <taxon>Lacipirellulaceae</taxon>
        <taxon>Bythopirellula</taxon>
    </lineage>
</organism>
<evidence type="ECO:0000313" key="2">
    <source>
        <dbReference type="EMBL" id="TWU25684.1"/>
    </source>
</evidence>
<feature type="compositionally biased region" description="Acidic residues" evidence="1">
    <location>
        <begin position="45"/>
        <end position="54"/>
    </location>
</feature>
<accession>A0A5C6CQA4</accession>
<evidence type="ECO:0000256" key="1">
    <source>
        <dbReference type="SAM" id="MobiDB-lite"/>
    </source>
</evidence>
<dbReference type="AlphaFoldDB" id="A0A5C6CQA4"/>
<gene>
    <name evidence="2" type="ORF">Pla144_28930</name>
</gene>
<dbReference type="RefSeq" id="WP_197530677.1">
    <property type="nucleotide sequence ID" value="NZ_SJPS01000004.1"/>
</dbReference>
<protein>
    <submittedName>
        <fullName evidence="2">Uncharacterized protein</fullName>
    </submittedName>
</protein>
<proteinExistence type="predicted"/>
<dbReference type="Proteomes" id="UP000318437">
    <property type="component" value="Unassembled WGS sequence"/>
</dbReference>
<keyword evidence="3" id="KW-1185">Reference proteome</keyword>
<name>A0A5C6CQA4_9BACT</name>
<reference evidence="2 3" key="1">
    <citation type="submission" date="2019-02" db="EMBL/GenBank/DDBJ databases">
        <title>Deep-cultivation of Planctomycetes and their phenomic and genomic characterization uncovers novel biology.</title>
        <authorList>
            <person name="Wiegand S."/>
            <person name="Jogler M."/>
            <person name="Boedeker C."/>
            <person name="Pinto D."/>
            <person name="Vollmers J."/>
            <person name="Rivas-Marin E."/>
            <person name="Kohn T."/>
            <person name="Peeters S.H."/>
            <person name="Heuer A."/>
            <person name="Rast P."/>
            <person name="Oberbeckmann S."/>
            <person name="Bunk B."/>
            <person name="Jeske O."/>
            <person name="Meyerdierks A."/>
            <person name="Storesund J.E."/>
            <person name="Kallscheuer N."/>
            <person name="Luecker S."/>
            <person name="Lage O.M."/>
            <person name="Pohl T."/>
            <person name="Merkel B.J."/>
            <person name="Hornburger P."/>
            <person name="Mueller R.-W."/>
            <person name="Bruemmer F."/>
            <person name="Labrenz M."/>
            <person name="Spormann A.M."/>
            <person name="Op Den Camp H."/>
            <person name="Overmann J."/>
            <person name="Amann R."/>
            <person name="Jetten M.S.M."/>
            <person name="Mascher T."/>
            <person name="Medema M.H."/>
            <person name="Devos D.P."/>
            <person name="Kaster A.-K."/>
            <person name="Ovreas L."/>
            <person name="Rohde M."/>
            <person name="Galperin M.Y."/>
            <person name="Jogler C."/>
        </authorList>
    </citation>
    <scope>NUCLEOTIDE SEQUENCE [LARGE SCALE GENOMIC DNA]</scope>
    <source>
        <strain evidence="2 3">Pla144</strain>
    </source>
</reference>
<feature type="region of interest" description="Disordered" evidence="1">
    <location>
        <begin position="1"/>
        <end position="54"/>
    </location>
</feature>
<sequence length="54" mass="6568">MAKNQNTFEKMRREVEKKRKNDEKRERRRKKKEGILEVKPHDLDSTAEEPDADE</sequence>
<evidence type="ECO:0000313" key="3">
    <source>
        <dbReference type="Proteomes" id="UP000318437"/>
    </source>
</evidence>
<feature type="compositionally biased region" description="Basic and acidic residues" evidence="1">
    <location>
        <begin position="33"/>
        <end position="44"/>
    </location>
</feature>
<comment type="caution">
    <text evidence="2">The sequence shown here is derived from an EMBL/GenBank/DDBJ whole genome shotgun (WGS) entry which is preliminary data.</text>
</comment>
<feature type="compositionally biased region" description="Basic and acidic residues" evidence="1">
    <location>
        <begin position="9"/>
        <end position="25"/>
    </location>
</feature>